<evidence type="ECO:0000256" key="2">
    <source>
        <dbReference type="ARBA" id="ARBA00022741"/>
    </source>
</evidence>
<keyword evidence="4" id="KW-0648">Protein biosynthesis</keyword>
<keyword evidence="2" id="KW-0547">Nucleotide-binding</keyword>
<dbReference type="EMBL" id="VGIY01000137">
    <property type="protein sequence ID" value="MBM3317518.1"/>
    <property type="molecule type" value="Genomic_DNA"/>
</dbReference>
<feature type="domain" description="Aminoacyl-transfer RNA synthetases class-II family profile" evidence="6">
    <location>
        <begin position="33"/>
        <end position="368"/>
    </location>
</feature>
<keyword evidence="3" id="KW-0067">ATP-binding</keyword>
<dbReference type="InterPro" id="IPR006195">
    <property type="entry name" value="aa-tRNA-synth_II"/>
</dbReference>
<evidence type="ECO:0000259" key="6">
    <source>
        <dbReference type="PROSITE" id="PS50862"/>
    </source>
</evidence>
<dbReference type="GO" id="GO:0005524">
    <property type="term" value="F:ATP binding"/>
    <property type="evidence" value="ECO:0007669"/>
    <property type="project" value="UniProtKB-KW"/>
</dbReference>
<dbReference type="GO" id="GO:0004816">
    <property type="term" value="F:asparagine-tRNA ligase activity"/>
    <property type="evidence" value="ECO:0007669"/>
    <property type="project" value="TreeGrafter"/>
</dbReference>
<reference evidence="7" key="1">
    <citation type="submission" date="2019-03" db="EMBL/GenBank/DDBJ databases">
        <title>Lake Tanganyika Metagenome-Assembled Genomes (MAGs).</title>
        <authorList>
            <person name="Tran P."/>
        </authorList>
    </citation>
    <scope>NUCLEOTIDE SEQUENCE</scope>
    <source>
        <strain evidence="7">M_DeepCast_400m_m2_100</strain>
    </source>
</reference>
<evidence type="ECO:0000256" key="3">
    <source>
        <dbReference type="ARBA" id="ARBA00022840"/>
    </source>
</evidence>
<dbReference type="SUPFAM" id="SSF55681">
    <property type="entry name" value="Class II aaRS and biotin synthetases"/>
    <property type="match status" value="1"/>
</dbReference>
<dbReference type="GO" id="GO:0006421">
    <property type="term" value="P:asparaginyl-tRNA aminoacylation"/>
    <property type="evidence" value="ECO:0007669"/>
    <property type="project" value="TreeGrafter"/>
</dbReference>
<evidence type="ECO:0000256" key="1">
    <source>
        <dbReference type="ARBA" id="ARBA00022598"/>
    </source>
</evidence>
<dbReference type="PANTHER" id="PTHR22594:SF34">
    <property type="entry name" value="ASPARAGINE--TRNA LIGASE, MITOCHONDRIAL-RELATED"/>
    <property type="match status" value="1"/>
</dbReference>
<dbReference type="Proteomes" id="UP000748308">
    <property type="component" value="Unassembled WGS sequence"/>
</dbReference>
<gene>
    <name evidence="7" type="ORF">FJY75_06655</name>
</gene>
<dbReference type="AlphaFoldDB" id="A0A937XCQ2"/>
<dbReference type="InterPro" id="IPR004364">
    <property type="entry name" value="Aa-tRNA-synt_II"/>
</dbReference>
<comment type="caution">
    <text evidence="7">The sequence shown here is derived from an EMBL/GenBank/DDBJ whole genome shotgun (WGS) entry which is preliminary data.</text>
</comment>
<dbReference type="Pfam" id="PF00152">
    <property type="entry name" value="tRNA-synt_2"/>
    <property type="match status" value="2"/>
</dbReference>
<protein>
    <recommendedName>
        <fullName evidence="6">Aminoacyl-transfer RNA synthetases class-II family profile domain-containing protein</fullName>
    </recommendedName>
</protein>
<keyword evidence="1" id="KW-0436">Ligase</keyword>
<dbReference type="Gene3D" id="3.30.930.10">
    <property type="entry name" value="Bira Bifunctional Protein, Domain 2"/>
    <property type="match status" value="1"/>
</dbReference>
<name>A0A937XCQ2_UNCEI</name>
<dbReference type="PANTHER" id="PTHR22594">
    <property type="entry name" value="ASPARTYL/LYSYL-TRNA SYNTHETASE"/>
    <property type="match status" value="1"/>
</dbReference>
<evidence type="ECO:0000256" key="4">
    <source>
        <dbReference type="ARBA" id="ARBA00022917"/>
    </source>
</evidence>
<evidence type="ECO:0000313" key="7">
    <source>
        <dbReference type="EMBL" id="MBM3317518.1"/>
    </source>
</evidence>
<dbReference type="InterPro" id="IPR045864">
    <property type="entry name" value="aa-tRNA-synth_II/BPL/LPL"/>
</dbReference>
<organism evidence="7 8">
    <name type="scientific">Eiseniibacteriota bacterium</name>
    <dbReference type="NCBI Taxonomy" id="2212470"/>
    <lineage>
        <taxon>Bacteria</taxon>
        <taxon>Candidatus Eiseniibacteriota</taxon>
    </lineage>
</organism>
<accession>A0A937XCQ2</accession>
<evidence type="ECO:0000256" key="5">
    <source>
        <dbReference type="ARBA" id="ARBA00023146"/>
    </source>
</evidence>
<dbReference type="PROSITE" id="PS50862">
    <property type="entry name" value="AA_TRNA_LIGASE_II"/>
    <property type="match status" value="1"/>
</dbReference>
<proteinExistence type="predicted"/>
<keyword evidence="5" id="KW-0030">Aminoacyl-tRNA synthetase</keyword>
<evidence type="ECO:0000313" key="8">
    <source>
        <dbReference type="Proteomes" id="UP000748308"/>
    </source>
</evidence>
<sequence length="384" mass="43203">MSLVVESPAREIPSSADIARAAAPAPLSMARKIRIHNQVVQRIRAFLREEGYEEVPVPHLTAATGSCEVVDSMFSLDYFGALAFPRQTGQLYLEEVVAGGMASVYCEGESLRKEWKIDERHLTEFKLIETEQTDMSLDELCDFQEKLLKDVARHLHADLIGWHNAARLDRMARAEHPRLTYREAIGILNRRGFRFDFGDDLDREAEAALVRYCEDLPVQITRYPETIKFFNMRIDRDDPAVVECVDYILPLAGETFGGSVREEDYGILKARLHGGTMYKHLMNRAREFARLRGLDPARQPVAAAGGAPVEPSADTARAYQIGIEQAFESYLGLFRERTVRRAGFGLGVARLLQYVMGLDSIKEAVAFPMDRTRFGGLGQTVTVE</sequence>